<dbReference type="EMBL" id="PP780467">
    <property type="protein sequence ID" value="XBN74678.1"/>
    <property type="molecule type" value="Genomic_DNA"/>
</dbReference>
<evidence type="ECO:0000256" key="1">
    <source>
        <dbReference type="SAM" id="Phobius"/>
    </source>
</evidence>
<reference evidence="2" key="1">
    <citation type="submission" date="2024-05" db="EMBL/GenBank/DDBJ databases">
        <authorList>
            <person name="Kwon M."/>
            <person name="Moon K."/>
        </authorList>
    </citation>
    <scope>NUCLEOTIDE SEQUENCE</scope>
</reference>
<sequence>MTNRDVSDLTVVGGLGMGSAYLNFVSSYGSAIITTLAVLVAVVTLALRVQEFIYKLKKQRQGG</sequence>
<keyword evidence="1" id="KW-0812">Transmembrane</keyword>
<feature type="transmembrane region" description="Helical" evidence="1">
    <location>
        <begin position="20"/>
        <end position="47"/>
    </location>
</feature>
<organism evidence="2">
    <name type="scientific">Xanthomonas phage MK21</name>
    <dbReference type="NCBI Taxonomy" id="3148942"/>
    <lineage>
        <taxon>Viruses</taxon>
        <taxon>Duplodnaviria</taxon>
        <taxon>Heunggongvirae</taxon>
        <taxon>Uroviricota</taxon>
        <taxon>Caudoviricetes</taxon>
    </lineage>
</organism>
<name>A0AAU7J8M3_9CAUD</name>
<proteinExistence type="predicted"/>
<accession>A0AAU7J8M3</accession>
<keyword evidence="1" id="KW-0472">Membrane</keyword>
<evidence type="ECO:0000313" key="2">
    <source>
        <dbReference type="EMBL" id="XBN74678.1"/>
    </source>
</evidence>
<reference evidence="2" key="2">
    <citation type="submission" date="2024-06" db="EMBL/GenBank/DDBJ databases">
        <title>Novel bacteriophage MK21 infecting Xanthomonas citri.</title>
        <authorList>
            <person name="Song S.-H."/>
            <person name="Lee A.H."/>
            <person name="Choi K.-M."/>
            <person name="Oh D."/>
            <person name="Park J.-G."/>
        </authorList>
    </citation>
    <scope>NUCLEOTIDE SEQUENCE</scope>
</reference>
<protein>
    <submittedName>
        <fullName evidence="2">Holin</fullName>
    </submittedName>
</protein>
<keyword evidence="1" id="KW-1133">Transmembrane helix</keyword>